<proteinExistence type="predicted"/>
<gene>
    <name evidence="2" type="ORF">CEXT_354061</name>
</gene>
<reference evidence="2 3" key="1">
    <citation type="submission" date="2021-06" db="EMBL/GenBank/DDBJ databases">
        <title>Caerostris extrusa draft genome.</title>
        <authorList>
            <person name="Kono N."/>
            <person name="Arakawa K."/>
        </authorList>
    </citation>
    <scope>NUCLEOTIDE SEQUENCE [LARGE SCALE GENOMIC DNA]</scope>
</reference>
<feature type="region of interest" description="Disordered" evidence="1">
    <location>
        <begin position="1"/>
        <end position="20"/>
    </location>
</feature>
<dbReference type="EMBL" id="BPLR01005238">
    <property type="protein sequence ID" value="GIY00917.1"/>
    <property type="molecule type" value="Genomic_DNA"/>
</dbReference>
<comment type="caution">
    <text evidence="2">The sequence shown here is derived from an EMBL/GenBank/DDBJ whole genome shotgun (WGS) entry which is preliminary data.</text>
</comment>
<evidence type="ECO:0000313" key="3">
    <source>
        <dbReference type="Proteomes" id="UP001054945"/>
    </source>
</evidence>
<protein>
    <submittedName>
        <fullName evidence="2">Uncharacterized protein</fullName>
    </submittedName>
</protein>
<dbReference type="AlphaFoldDB" id="A0AAV4PYD2"/>
<accession>A0AAV4PYD2</accession>
<evidence type="ECO:0000256" key="1">
    <source>
        <dbReference type="SAM" id="MobiDB-lite"/>
    </source>
</evidence>
<dbReference type="Proteomes" id="UP001054945">
    <property type="component" value="Unassembled WGS sequence"/>
</dbReference>
<keyword evidence="3" id="KW-1185">Reference proteome</keyword>
<sequence>MQGNIWKKMAKKRKKKKERKKMHSAVFELSRLTVIAINLWEIFLCTGVARARRIKINIRETCDKILDRCTRTGVDCRKMFTTGDTIEYCTS</sequence>
<feature type="compositionally biased region" description="Basic residues" evidence="1">
    <location>
        <begin position="8"/>
        <end position="20"/>
    </location>
</feature>
<evidence type="ECO:0000313" key="2">
    <source>
        <dbReference type="EMBL" id="GIY00917.1"/>
    </source>
</evidence>
<organism evidence="2 3">
    <name type="scientific">Caerostris extrusa</name>
    <name type="common">Bark spider</name>
    <name type="synonym">Caerostris bankana</name>
    <dbReference type="NCBI Taxonomy" id="172846"/>
    <lineage>
        <taxon>Eukaryota</taxon>
        <taxon>Metazoa</taxon>
        <taxon>Ecdysozoa</taxon>
        <taxon>Arthropoda</taxon>
        <taxon>Chelicerata</taxon>
        <taxon>Arachnida</taxon>
        <taxon>Araneae</taxon>
        <taxon>Araneomorphae</taxon>
        <taxon>Entelegynae</taxon>
        <taxon>Araneoidea</taxon>
        <taxon>Araneidae</taxon>
        <taxon>Caerostris</taxon>
    </lineage>
</organism>
<name>A0AAV4PYD2_CAEEX</name>